<dbReference type="Proteomes" id="UP000663874">
    <property type="component" value="Unassembled WGS sequence"/>
</dbReference>
<dbReference type="EMBL" id="CAJOBE010005150">
    <property type="protein sequence ID" value="CAF3962456.1"/>
    <property type="molecule type" value="Genomic_DNA"/>
</dbReference>
<reference evidence="1" key="1">
    <citation type="submission" date="2021-02" db="EMBL/GenBank/DDBJ databases">
        <authorList>
            <person name="Nowell W R."/>
        </authorList>
    </citation>
    <scope>NUCLEOTIDE SEQUENCE</scope>
</reference>
<evidence type="ECO:0000313" key="2">
    <source>
        <dbReference type="EMBL" id="CAF1245674.1"/>
    </source>
</evidence>
<organism evidence="1 5">
    <name type="scientific">Rotaria sordida</name>
    <dbReference type="NCBI Taxonomy" id="392033"/>
    <lineage>
        <taxon>Eukaryota</taxon>
        <taxon>Metazoa</taxon>
        <taxon>Spiralia</taxon>
        <taxon>Gnathifera</taxon>
        <taxon>Rotifera</taxon>
        <taxon>Eurotatoria</taxon>
        <taxon>Bdelloidea</taxon>
        <taxon>Philodinida</taxon>
        <taxon>Philodinidae</taxon>
        <taxon>Rotaria</taxon>
    </lineage>
</organism>
<evidence type="ECO:0000313" key="1">
    <source>
        <dbReference type="EMBL" id="CAF1199779.1"/>
    </source>
</evidence>
<gene>
    <name evidence="4" type="ORF">FNK824_LOCUS23858</name>
    <name evidence="3" type="ORF">OTI717_LOCUS25879</name>
    <name evidence="1" type="ORF">RFH988_LOCUS24534</name>
    <name evidence="2" type="ORF">SEV965_LOCUS23460</name>
</gene>
<dbReference type="EMBL" id="CAJOAX010005261">
    <property type="protein sequence ID" value="CAF3941329.1"/>
    <property type="molecule type" value="Genomic_DNA"/>
</dbReference>
<name>A0A814W3V1_9BILA</name>
<protein>
    <submittedName>
        <fullName evidence="1">Uncharacterized protein</fullName>
    </submittedName>
</protein>
<dbReference type="Proteomes" id="UP000663882">
    <property type="component" value="Unassembled WGS sequence"/>
</dbReference>
<dbReference type="EMBL" id="CAJNOO010001796">
    <property type="protein sequence ID" value="CAF1199779.1"/>
    <property type="molecule type" value="Genomic_DNA"/>
</dbReference>
<evidence type="ECO:0000313" key="5">
    <source>
        <dbReference type="Proteomes" id="UP000663882"/>
    </source>
</evidence>
<dbReference type="Proteomes" id="UP000663823">
    <property type="component" value="Unassembled WGS sequence"/>
</dbReference>
<evidence type="ECO:0000313" key="4">
    <source>
        <dbReference type="EMBL" id="CAF3962456.1"/>
    </source>
</evidence>
<dbReference type="AlphaFoldDB" id="A0A814W3V1"/>
<proteinExistence type="predicted"/>
<comment type="caution">
    <text evidence="1">The sequence shown here is derived from an EMBL/GenBank/DDBJ whole genome shotgun (WGS) entry which is preliminary data.</text>
</comment>
<dbReference type="OrthoDB" id="9981593at2759"/>
<dbReference type="EMBL" id="CAJNOU010001732">
    <property type="protein sequence ID" value="CAF1245674.1"/>
    <property type="molecule type" value="Genomic_DNA"/>
</dbReference>
<evidence type="ECO:0000313" key="3">
    <source>
        <dbReference type="EMBL" id="CAF3941329.1"/>
    </source>
</evidence>
<dbReference type="Proteomes" id="UP000663889">
    <property type="component" value="Unassembled WGS sequence"/>
</dbReference>
<accession>A0A814W3V1</accession>
<sequence>MYNRTRSHLNLQQRDISDLLYYSPSRKRSSSYSVCQPSGIHSLLQQNLSAAMLTSQSTLELLEEKKNSDSISPSDTKLKLQSFREQEKIVLQSIKKLTEEEMTHIDQWLSALHNVYEDLKYPTSHRVFEATTYFNDEQQLWYEQTKAEINNDCVPRE</sequence>